<evidence type="ECO:0000256" key="1">
    <source>
        <dbReference type="ARBA" id="ARBA00004141"/>
    </source>
</evidence>
<evidence type="ECO:0000313" key="6">
    <source>
        <dbReference type="EMBL" id="AVQ30316.1"/>
    </source>
</evidence>
<keyword evidence="2 5" id="KW-0812">Transmembrane</keyword>
<sequence>MFEALKEYINLAKIGLAMIWTSWISIFIFLVGGIDNLFRALLIMMALDYITGVAKGYKEKNMNSKRAYKGFWKKFIILVIIVGATQMDIILQGVGIRTLVLMFYVATEFLSILENAAILGIPIPEKLKVALEQCKDKQEIKNKNKN</sequence>
<keyword evidence="3 5" id="KW-1133">Transmembrane helix</keyword>
<feature type="transmembrane region" description="Helical" evidence="5">
    <location>
        <begin position="37"/>
        <end position="54"/>
    </location>
</feature>
<keyword evidence="7" id="KW-1185">Reference proteome</keyword>
<evidence type="ECO:0000313" key="7">
    <source>
        <dbReference type="Proteomes" id="UP000241238"/>
    </source>
</evidence>
<dbReference type="EMBL" id="CP028103">
    <property type="protein sequence ID" value="AVQ30316.1"/>
    <property type="molecule type" value="Genomic_DNA"/>
</dbReference>
<dbReference type="InterPro" id="IPR006480">
    <property type="entry name" value="Phage_holin_4_1"/>
</dbReference>
<dbReference type="RefSeq" id="WP_005948972.1">
    <property type="nucleotide sequence ID" value="NZ_CP028103.1"/>
</dbReference>
<evidence type="ECO:0000256" key="5">
    <source>
        <dbReference type="SAM" id="Phobius"/>
    </source>
</evidence>
<evidence type="ECO:0000256" key="2">
    <source>
        <dbReference type="ARBA" id="ARBA00022692"/>
    </source>
</evidence>
<protein>
    <submittedName>
        <fullName evidence="6">Holin</fullName>
    </submittedName>
</protein>
<name>A0ABM6U209_FUSVA</name>
<dbReference type="Pfam" id="PF05105">
    <property type="entry name" value="Phage_holin_4_1"/>
    <property type="match status" value="1"/>
</dbReference>
<accession>A0ABM6U209</accession>
<gene>
    <name evidence="6" type="ORF">C4N18_03375</name>
</gene>
<proteinExistence type="predicted"/>
<feature type="transmembrane region" description="Helical" evidence="5">
    <location>
        <begin position="75"/>
        <end position="95"/>
    </location>
</feature>
<dbReference type="GeneID" id="77467019"/>
<evidence type="ECO:0000256" key="3">
    <source>
        <dbReference type="ARBA" id="ARBA00022989"/>
    </source>
</evidence>
<keyword evidence="4 5" id="KW-0472">Membrane</keyword>
<reference evidence="7" key="1">
    <citation type="journal article" date="2018" name="MSphere">
        <title>Fusobacterium Genomics Using MinION and Illumina Sequencing Enables Genome Completion and Correction.</title>
        <authorList>
            <person name="Todd S.M."/>
            <person name="Settlage R.E."/>
            <person name="Lahmers K.K."/>
            <person name="Slade D.J."/>
        </authorList>
    </citation>
    <scope>NUCLEOTIDE SEQUENCE [LARGE SCALE GENOMIC DNA]</scope>
    <source>
        <strain evidence="7">ATCC 27725</strain>
    </source>
</reference>
<evidence type="ECO:0000256" key="4">
    <source>
        <dbReference type="ARBA" id="ARBA00023136"/>
    </source>
</evidence>
<dbReference type="NCBIfam" id="TIGR01593">
    <property type="entry name" value="holin_tox_secr"/>
    <property type="match status" value="1"/>
</dbReference>
<organism evidence="6 7">
    <name type="scientific">Fusobacterium varium ATCC 27725</name>
    <dbReference type="NCBI Taxonomy" id="469618"/>
    <lineage>
        <taxon>Bacteria</taxon>
        <taxon>Fusobacteriati</taxon>
        <taxon>Fusobacteriota</taxon>
        <taxon>Fusobacteriia</taxon>
        <taxon>Fusobacteriales</taxon>
        <taxon>Fusobacteriaceae</taxon>
        <taxon>Fusobacterium</taxon>
    </lineage>
</organism>
<comment type="subcellular location">
    <subcellularLocation>
        <location evidence="1">Membrane</location>
        <topology evidence="1">Multi-pass membrane protein</topology>
    </subcellularLocation>
</comment>
<dbReference type="Proteomes" id="UP000241238">
    <property type="component" value="Chromosome"/>
</dbReference>
<feature type="transmembrane region" description="Helical" evidence="5">
    <location>
        <begin position="12"/>
        <end position="31"/>
    </location>
</feature>